<feature type="transmembrane region" description="Helical" evidence="1">
    <location>
        <begin position="65"/>
        <end position="98"/>
    </location>
</feature>
<organism evidence="2 3">
    <name type="scientific">Jannaschia aquimarina</name>
    <dbReference type="NCBI Taxonomy" id="935700"/>
    <lineage>
        <taxon>Bacteria</taxon>
        <taxon>Pseudomonadati</taxon>
        <taxon>Pseudomonadota</taxon>
        <taxon>Alphaproteobacteria</taxon>
        <taxon>Rhodobacterales</taxon>
        <taxon>Roseobacteraceae</taxon>
        <taxon>Jannaschia</taxon>
    </lineage>
</organism>
<keyword evidence="1" id="KW-0812">Transmembrane</keyword>
<comment type="caution">
    <text evidence="2">The sequence shown here is derived from an EMBL/GenBank/DDBJ whole genome shotgun (WGS) entry which is preliminary data.</text>
</comment>
<protein>
    <submittedName>
        <fullName evidence="2">Branched-chain amino acid transport protein (AzlD)</fullName>
    </submittedName>
</protein>
<accession>A0A0D1CTL1</accession>
<evidence type="ECO:0000256" key="1">
    <source>
        <dbReference type="SAM" id="Phobius"/>
    </source>
</evidence>
<keyword evidence="1" id="KW-0472">Membrane</keyword>
<evidence type="ECO:0000313" key="2">
    <source>
        <dbReference type="EMBL" id="KIT18112.1"/>
    </source>
</evidence>
<feature type="transmembrane region" description="Helical" evidence="1">
    <location>
        <begin position="39"/>
        <end position="59"/>
    </location>
</feature>
<dbReference type="AlphaFoldDB" id="A0A0D1CTL1"/>
<gene>
    <name evidence="2" type="ORF">jaqu_01320</name>
</gene>
<dbReference type="RefSeq" id="WP_043916996.1">
    <property type="nucleotide sequence ID" value="NZ_FZPF01000016.1"/>
</dbReference>
<dbReference type="Pfam" id="PF05437">
    <property type="entry name" value="AzlD"/>
    <property type="match status" value="1"/>
</dbReference>
<dbReference type="InterPro" id="IPR008407">
    <property type="entry name" value="Brnchd-chn_aa_trnsp_AzlD"/>
</dbReference>
<proteinExistence type="predicted"/>
<keyword evidence="3" id="KW-1185">Reference proteome</keyword>
<evidence type="ECO:0000313" key="3">
    <source>
        <dbReference type="Proteomes" id="UP000032232"/>
    </source>
</evidence>
<keyword evidence="1" id="KW-1133">Transmembrane helix</keyword>
<sequence length="100" mass="10182">MTEAQWLLIGLLVAGTFAIRLTGLFIGDAVERRPALRAVLHDLPGCLVVALVASSLAGASPQAWLAAAVAVAVAAWSNHVILTMAIGVGAFIAIGSLLPI</sequence>
<feature type="transmembrane region" description="Helical" evidence="1">
    <location>
        <begin position="6"/>
        <end position="27"/>
    </location>
</feature>
<name>A0A0D1CTL1_9RHOB</name>
<dbReference type="PATRIC" id="fig|935700.4.peg.140"/>
<dbReference type="OrthoDB" id="8451232at2"/>
<dbReference type="STRING" id="935700.jaqu_01320"/>
<dbReference type="EMBL" id="JYFE01000004">
    <property type="protein sequence ID" value="KIT18112.1"/>
    <property type="molecule type" value="Genomic_DNA"/>
</dbReference>
<dbReference type="Proteomes" id="UP000032232">
    <property type="component" value="Unassembled WGS sequence"/>
</dbReference>
<reference evidence="2 3" key="1">
    <citation type="submission" date="2015-02" db="EMBL/GenBank/DDBJ databases">
        <title>Genome Sequence of Jannaschia aquimarina DSM28248, a member of the Roseobacter clade.</title>
        <authorList>
            <person name="Voget S."/>
            <person name="Daniel R."/>
        </authorList>
    </citation>
    <scope>NUCLEOTIDE SEQUENCE [LARGE SCALE GENOMIC DNA]</scope>
    <source>
        <strain evidence="2 3">GSW-M26</strain>
    </source>
</reference>